<dbReference type="Gene3D" id="1.10.287.470">
    <property type="entry name" value="Helix hairpin bin"/>
    <property type="match status" value="2"/>
</dbReference>
<sequence length="355" mass="39037">MTADKQFNRWMRRAFVLFVLVFAYIMLADVTIPMTPHSMVQRPVISVAPRVSGEVTQVYVSNNQQVKAGDLLFEIDPSDYQLALEKAQLALDAAKQANATLQAQLAQAAAAVTEANVALAEDQREYERMQALLVKNVVSQQQVDQLASSVEAAKARLAAAKQNQRAIDVELGDQGEQNLRERQARNQLELARLNLSRTQVMAPEDGVISNLQLVSGVQAQANQSLLSLVVVGKERIAADFREKSLTHIPQNANALVVFDALPGQVFNASLSSRDLGIAQGQNAANGLLATPDSSDRWVRDAQRIRVYVQLKSQTLPASLVTGSRATVMLENDNQGWMHTLAQLQMAMVSYLHYVY</sequence>
<comment type="caution">
    <text evidence="4">The sequence shown here is derived from an EMBL/GenBank/DDBJ whole genome shotgun (WGS) entry which is preliminary data.</text>
</comment>
<evidence type="ECO:0000313" key="4">
    <source>
        <dbReference type="EMBL" id="MBC3765166.1"/>
    </source>
</evidence>
<evidence type="ECO:0000256" key="2">
    <source>
        <dbReference type="SAM" id="Coils"/>
    </source>
</evidence>
<keyword evidence="5" id="KW-1185">Reference proteome</keyword>
<keyword evidence="2" id="KW-0175">Coiled coil</keyword>
<dbReference type="Pfam" id="PF25917">
    <property type="entry name" value="BSH_RND"/>
    <property type="match status" value="1"/>
</dbReference>
<feature type="domain" description="Multidrug resistance protein MdtA-like barrel-sandwich hybrid" evidence="3">
    <location>
        <begin position="45"/>
        <end position="230"/>
    </location>
</feature>
<protein>
    <submittedName>
        <fullName evidence="4">HlyD family secretion protein</fullName>
    </submittedName>
</protein>
<dbReference type="PANTHER" id="PTHR30367:SF6">
    <property type="entry name" value="SECRETION PROTEIN-RELATED"/>
    <property type="match status" value="1"/>
</dbReference>
<dbReference type="InterPro" id="IPR058625">
    <property type="entry name" value="MdtA-like_BSH"/>
</dbReference>
<dbReference type="Proteomes" id="UP000601768">
    <property type="component" value="Unassembled WGS sequence"/>
</dbReference>
<reference evidence="4" key="2">
    <citation type="submission" date="2020-08" db="EMBL/GenBank/DDBJ databases">
        <authorList>
            <person name="Lai Q."/>
        </authorList>
    </citation>
    <scope>NUCLEOTIDE SEQUENCE</scope>
    <source>
        <strain evidence="4">S27-2</strain>
    </source>
</reference>
<dbReference type="PANTHER" id="PTHR30367">
    <property type="entry name" value="P-HYDROXYBENZOIC ACID EFFLUX PUMP SUBUNIT AAEA-RELATED"/>
    <property type="match status" value="1"/>
</dbReference>
<evidence type="ECO:0000256" key="1">
    <source>
        <dbReference type="ARBA" id="ARBA00009477"/>
    </source>
</evidence>
<evidence type="ECO:0000259" key="3">
    <source>
        <dbReference type="Pfam" id="PF25917"/>
    </source>
</evidence>
<dbReference type="Gene3D" id="2.40.30.170">
    <property type="match status" value="1"/>
</dbReference>
<accession>A0A8J6IQR1</accession>
<dbReference type="InterPro" id="IPR050393">
    <property type="entry name" value="MFP_Efflux_Pump"/>
</dbReference>
<gene>
    <name evidence="4" type="ORF">H8B19_04720</name>
</gene>
<reference evidence="4" key="1">
    <citation type="journal article" date="2018" name="Int. J. Syst. Evol. Microbiol.">
        <title>Neptunicella marina gen. nov., sp. nov., isolated from surface seawater.</title>
        <authorList>
            <person name="Liu X."/>
            <person name="Lai Q."/>
            <person name="Du Y."/>
            <person name="Zhang X."/>
            <person name="Liu Z."/>
            <person name="Sun F."/>
            <person name="Shao Z."/>
        </authorList>
    </citation>
    <scope>NUCLEOTIDE SEQUENCE</scope>
    <source>
        <strain evidence="4">S27-2</strain>
    </source>
</reference>
<proteinExistence type="inferred from homology"/>
<name>A0A8J6IQR1_9ALTE</name>
<comment type="similarity">
    <text evidence="1">Belongs to the membrane fusion protein (MFP) (TC 8.A.1) family.</text>
</comment>
<dbReference type="AlphaFoldDB" id="A0A8J6IQR1"/>
<dbReference type="Gene3D" id="2.40.50.100">
    <property type="match status" value="1"/>
</dbReference>
<dbReference type="RefSeq" id="WP_186505644.1">
    <property type="nucleotide sequence ID" value="NZ_JACNEP010000003.1"/>
</dbReference>
<evidence type="ECO:0000313" key="5">
    <source>
        <dbReference type="Proteomes" id="UP000601768"/>
    </source>
</evidence>
<dbReference type="EMBL" id="JACNEP010000003">
    <property type="protein sequence ID" value="MBC3765166.1"/>
    <property type="molecule type" value="Genomic_DNA"/>
</dbReference>
<organism evidence="4 5">
    <name type="scientific">Neptunicella marina</name>
    <dbReference type="NCBI Taxonomy" id="2125989"/>
    <lineage>
        <taxon>Bacteria</taxon>
        <taxon>Pseudomonadati</taxon>
        <taxon>Pseudomonadota</taxon>
        <taxon>Gammaproteobacteria</taxon>
        <taxon>Alteromonadales</taxon>
        <taxon>Alteromonadaceae</taxon>
        <taxon>Neptunicella</taxon>
    </lineage>
</organism>
<feature type="coiled-coil region" evidence="2">
    <location>
        <begin position="84"/>
        <end position="111"/>
    </location>
</feature>
<dbReference type="SUPFAM" id="SSF111369">
    <property type="entry name" value="HlyD-like secretion proteins"/>
    <property type="match status" value="3"/>
</dbReference>